<dbReference type="InterPro" id="IPR015421">
    <property type="entry name" value="PyrdxlP-dep_Trfase_major"/>
</dbReference>
<evidence type="ECO:0000313" key="2">
    <source>
        <dbReference type="EMBL" id="NJP95433.1"/>
    </source>
</evidence>
<comment type="caution">
    <text evidence="2">The sequence shown here is derived from an EMBL/GenBank/DDBJ whole genome shotgun (WGS) entry which is preliminary data.</text>
</comment>
<dbReference type="Pfam" id="PF00155">
    <property type="entry name" value="Aminotran_1_2"/>
    <property type="match status" value="1"/>
</dbReference>
<dbReference type="RefSeq" id="WP_168017169.1">
    <property type="nucleotide sequence ID" value="NZ_JAATEP010000038.1"/>
</dbReference>
<keyword evidence="2" id="KW-0032">Aminotransferase</keyword>
<accession>A0ABX1BJZ4</accession>
<organism evidence="2 3">
    <name type="scientific">Nonomuraea composti</name>
    <dbReference type="NCBI Taxonomy" id="2720023"/>
    <lineage>
        <taxon>Bacteria</taxon>
        <taxon>Bacillati</taxon>
        <taxon>Actinomycetota</taxon>
        <taxon>Actinomycetes</taxon>
        <taxon>Streptosporangiales</taxon>
        <taxon>Streptosporangiaceae</taxon>
        <taxon>Nonomuraea</taxon>
    </lineage>
</organism>
<dbReference type="SUPFAM" id="SSF53383">
    <property type="entry name" value="PLP-dependent transferases"/>
    <property type="match status" value="1"/>
</dbReference>
<evidence type="ECO:0000313" key="3">
    <source>
        <dbReference type="Proteomes" id="UP000696294"/>
    </source>
</evidence>
<dbReference type="InterPro" id="IPR015424">
    <property type="entry name" value="PyrdxlP-dep_Trfase"/>
</dbReference>
<dbReference type="GO" id="GO:0008483">
    <property type="term" value="F:transaminase activity"/>
    <property type="evidence" value="ECO:0007669"/>
    <property type="project" value="UniProtKB-KW"/>
</dbReference>
<sequence>MIGVPAIPADVDCVAVYHRLREGVPKSSSQIGYGYNLYPAARAVTDHLSTILRTCVQTGRIAEYGTRADAADRDLAATLAGAYLGVPVSGDQVVFTHGSTEAISIVTGFLAACDTSLVLPMPCYYAFEQTTRRRGGVIAGRYRYDGTAATTGIDTRYRAMVEILPNGVTGTLFTRPEMDTDFTVLDVVFQAGGSAQATARVVQEARALVAGGLEATAVMMTPAKDMCVPGLRAGILISGHPPLIAAAREEQFDRTASINPMIGQTVLLYLTVLLLADAERTGGMRAFEQTYSWIRSQFTDHDVAPIPTLETCVEIIDHLRGMAAHFTRAFALLNDHPSPLLETGDGLRPMAGYSLLPRVHAPLGDTEKVIAWVNAIGRHHHLKLNPMLLFGGSAPAWETLYPGQARLRVNLSVPHLDLTTSLKLLDYAHAEITKRGTP</sequence>
<reference evidence="2 3" key="1">
    <citation type="submission" date="2020-03" db="EMBL/GenBank/DDBJ databases">
        <title>WGS of actinomycetes isolated from Thailand.</title>
        <authorList>
            <person name="Thawai C."/>
        </authorList>
    </citation>
    <scope>NUCLEOTIDE SEQUENCE [LARGE SCALE GENOMIC DNA]</scope>
    <source>
        <strain evidence="2 3">FMUSA5-5</strain>
    </source>
</reference>
<evidence type="ECO:0000259" key="1">
    <source>
        <dbReference type="Pfam" id="PF00155"/>
    </source>
</evidence>
<protein>
    <submittedName>
        <fullName evidence="2">Aminotransferase class I/II-fold pyridoxal phosphate-dependent enzyme</fullName>
    </submittedName>
</protein>
<feature type="domain" description="Aminotransferase class I/classII large" evidence="1">
    <location>
        <begin position="55"/>
        <end position="249"/>
    </location>
</feature>
<dbReference type="EMBL" id="JAATEP010000038">
    <property type="protein sequence ID" value="NJP95433.1"/>
    <property type="molecule type" value="Genomic_DNA"/>
</dbReference>
<dbReference type="InterPro" id="IPR004839">
    <property type="entry name" value="Aminotransferase_I/II_large"/>
</dbReference>
<proteinExistence type="predicted"/>
<keyword evidence="3" id="KW-1185">Reference proteome</keyword>
<gene>
    <name evidence="2" type="ORF">HCN51_39375</name>
</gene>
<keyword evidence="2" id="KW-0808">Transferase</keyword>
<dbReference type="Proteomes" id="UP000696294">
    <property type="component" value="Unassembled WGS sequence"/>
</dbReference>
<name>A0ABX1BJZ4_9ACTN</name>
<dbReference type="Gene3D" id="3.40.640.10">
    <property type="entry name" value="Type I PLP-dependent aspartate aminotransferase-like (Major domain)"/>
    <property type="match status" value="1"/>
</dbReference>